<gene>
    <name evidence="1" type="ORF">PVAND_003675</name>
</gene>
<sequence>MVCYAKCRHDNPNCRRGVPYQINKFRVGQPLRFSCVVKCKTCLGQLEAAAEEPVPVVVKPALQKYQHFPQTVVVEQPIVVLEVARILNEGLLVVSN</sequence>
<dbReference type="EMBL" id="JADBJN010000003">
    <property type="protein sequence ID" value="KAG5673647.1"/>
    <property type="molecule type" value="Genomic_DNA"/>
</dbReference>
<organism evidence="1 2">
    <name type="scientific">Polypedilum vanderplanki</name>
    <name type="common">Sleeping chironomid midge</name>
    <dbReference type="NCBI Taxonomy" id="319348"/>
    <lineage>
        <taxon>Eukaryota</taxon>
        <taxon>Metazoa</taxon>
        <taxon>Ecdysozoa</taxon>
        <taxon>Arthropoda</taxon>
        <taxon>Hexapoda</taxon>
        <taxon>Insecta</taxon>
        <taxon>Pterygota</taxon>
        <taxon>Neoptera</taxon>
        <taxon>Endopterygota</taxon>
        <taxon>Diptera</taxon>
        <taxon>Nematocera</taxon>
        <taxon>Chironomoidea</taxon>
        <taxon>Chironomidae</taxon>
        <taxon>Chironominae</taxon>
        <taxon>Polypedilum</taxon>
        <taxon>Polypedilum</taxon>
    </lineage>
</organism>
<comment type="caution">
    <text evidence="1">The sequence shown here is derived from an EMBL/GenBank/DDBJ whole genome shotgun (WGS) entry which is preliminary data.</text>
</comment>
<evidence type="ECO:0000313" key="1">
    <source>
        <dbReference type="EMBL" id="KAG5673647.1"/>
    </source>
</evidence>
<proteinExistence type="predicted"/>
<protein>
    <submittedName>
        <fullName evidence="1">Uncharacterized protein</fullName>
    </submittedName>
</protein>
<accession>A0A9J6BUS3</accession>
<dbReference type="AlphaFoldDB" id="A0A9J6BUS3"/>
<keyword evidence="2" id="KW-1185">Reference proteome</keyword>
<evidence type="ECO:0000313" key="2">
    <source>
        <dbReference type="Proteomes" id="UP001107558"/>
    </source>
</evidence>
<name>A0A9J6BUS3_POLVA</name>
<reference evidence="1" key="1">
    <citation type="submission" date="2021-03" db="EMBL/GenBank/DDBJ databases">
        <title>Chromosome level genome of the anhydrobiotic midge Polypedilum vanderplanki.</title>
        <authorList>
            <person name="Yoshida Y."/>
            <person name="Kikawada T."/>
            <person name="Gusev O."/>
        </authorList>
    </citation>
    <scope>NUCLEOTIDE SEQUENCE</scope>
    <source>
        <strain evidence="1">NIAS01</strain>
        <tissue evidence="1">Whole body or cell culture</tissue>
    </source>
</reference>
<dbReference type="Proteomes" id="UP001107558">
    <property type="component" value="Chromosome 3"/>
</dbReference>